<dbReference type="PROSITE" id="PS50850">
    <property type="entry name" value="MFS"/>
    <property type="match status" value="1"/>
</dbReference>
<dbReference type="PANTHER" id="PTHR23518">
    <property type="entry name" value="C-METHYLTRANSFERASE"/>
    <property type="match status" value="1"/>
</dbReference>
<evidence type="ECO:0000256" key="4">
    <source>
        <dbReference type="ARBA" id="ARBA00022989"/>
    </source>
</evidence>
<feature type="transmembrane region" description="Helical" evidence="6">
    <location>
        <begin position="12"/>
        <end position="32"/>
    </location>
</feature>
<accession>A0ABX0J290</accession>
<gene>
    <name evidence="8" type="ORF">G9U52_11495</name>
</gene>
<feature type="transmembrane region" description="Helical" evidence="6">
    <location>
        <begin position="350"/>
        <end position="372"/>
    </location>
</feature>
<feature type="transmembrane region" description="Helical" evidence="6">
    <location>
        <begin position="258"/>
        <end position="277"/>
    </location>
</feature>
<feature type="transmembrane region" description="Helical" evidence="6">
    <location>
        <begin position="289"/>
        <end position="306"/>
    </location>
</feature>
<evidence type="ECO:0000256" key="1">
    <source>
        <dbReference type="ARBA" id="ARBA00004651"/>
    </source>
</evidence>
<evidence type="ECO:0000256" key="6">
    <source>
        <dbReference type="SAM" id="Phobius"/>
    </source>
</evidence>
<dbReference type="InterPro" id="IPR036259">
    <property type="entry name" value="MFS_trans_sf"/>
</dbReference>
<keyword evidence="4 6" id="KW-1133">Transmembrane helix</keyword>
<dbReference type="SUPFAM" id="SSF103473">
    <property type="entry name" value="MFS general substrate transporter"/>
    <property type="match status" value="1"/>
</dbReference>
<keyword evidence="3 6" id="KW-0812">Transmembrane</keyword>
<dbReference type="RefSeq" id="WP_166149597.1">
    <property type="nucleotide sequence ID" value="NZ_JAAOIW010000004.1"/>
</dbReference>
<feature type="transmembrane region" description="Helical" evidence="6">
    <location>
        <begin position="44"/>
        <end position="66"/>
    </location>
</feature>
<evidence type="ECO:0000259" key="7">
    <source>
        <dbReference type="PROSITE" id="PS50850"/>
    </source>
</evidence>
<evidence type="ECO:0000256" key="5">
    <source>
        <dbReference type="ARBA" id="ARBA00023136"/>
    </source>
</evidence>
<keyword evidence="9" id="KW-1185">Reference proteome</keyword>
<feature type="transmembrane region" description="Helical" evidence="6">
    <location>
        <begin position="213"/>
        <end position="233"/>
    </location>
</feature>
<dbReference type="InterPro" id="IPR011701">
    <property type="entry name" value="MFS"/>
</dbReference>
<dbReference type="Pfam" id="PF07690">
    <property type="entry name" value="MFS_1"/>
    <property type="match status" value="1"/>
</dbReference>
<keyword evidence="5 6" id="KW-0472">Membrane</keyword>
<evidence type="ECO:0000256" key="3">
    <source>
        <dbReference type="ARBA" id="ARBA00022692"/>
    </source>
</evidence>
<name>A0ABX0J290_9BACL</name>
<sequence length="403" mass="45306">MFGNVKGNARGCLIYEPMFIIPYSLYLTYASVYMLELGLSETEIGLVTSLGLVLQIFTSLISGYLTDRMGRRMALLVFDLVSWSIATILWMTAHSFWFFAIAAAVNSFQKVPNTAWYCLLVEDTEPKERTHIFSTLQFISVASGLFAPLGGLLVSHYSLVAAERLMYGMAFLSMTAMFFIRHHATYETEIGIRKMKENAAFKWKPLLQEYKQVLVTIATNRALLLIFGVYVLYQFQLTMRNTYLSIYMVQALHFSEAFIAWFPAVTSIATLLLMFLFVPRLNRDHMNRYMIVGLLVCALAYIIQILTPPGQILPMLLSTVLTAAGSIIVYPNLEAAVQNAIDDDNRASVFSILSVIILIFVSPAGVIGGWTYSMDPKLPFILIIAAFLLSVMMMIGYMRRGSS</sequence>
<protein>
    <submittedName>
        <fullName evidence="8">MFS transporter</fullName>
    </submittedName>
</protein>
<organism evidence="8 9">
    <name type="scientific">Paenibacillus agricola</name>
    <dbReference type="NCBI Taxonomy" id="2716264"/>
    <lineage>
        <taxon>Bacteria</taxon>
        <taxon>Bacillati</taxon>
        <taxon>Bacillota</taxon>
        <taxon>Bacilli</taxon>
        <taxon>Bacillales</taxon>
        <taxon>Paenibacillaceae</taxon>
        <taxon>Paenibacillus</taxon>
    </lineage>
</organism>
<reference evidence="8" key="1">
    <citation type="submission" date="2020-03" db="EMBL/GenBank/DDBJ databases">
        <title>Draft sequencing of Paenibacilllus sp. S3N08.</title>
        <authorList>
            <person name="Kim D.-U."/>
        </authorList>
    </citation>
    <scope>NUCLEOTIDE SEQUENCE</scope>
    <source>
        <strain evidence="8">S3N08</strain>
    </source>
</reference>
<proteinExistence type="predicted"/>
<feature type="transmembrane region" description="Helical" evidence="6">
    <location>
        <begin position="73"/>
        <end position="91"/>
    </location>
</feature>
<dbReference type="InterPro" id="IPR020846">
    <property type="entry name" value="MFS_dom"/>
</dbReference>
<evidence type="ECO:0000313" key="8">
    <source>
        <dbReference type="EMBL" id="NHN30457.1"/>
    </source>
</evidence>
<dbReference type="Proteomes" id="UP001165962">
    <property type="component" value="Unassembled WGS sequence"/>
</dbReference>
<dbReference type="PANTHER" id="PTHR23518:SF2">
    <property type="entry name" value="MAJOR FACILITATOR SUPERFAMILY TRANSPORTER"/>
    <property type="match status" value="1"/>
</dbReference>
<comment type="caution">
    <text evidence="8">The sequence shown here is derived from an EMBL/GenBank/DDBJ whole genome shotgun (WGS) entry which is preliminary data.</text>
</comment>
<evidence type="ECO:0000313" key="9">
    <source>
        <dbReference type="Proteomes" id="UP001165962"/>
    </source>
</evidence>
<feature type="transmembrane region" description="Helical" evidence="6">
    <location>
        <begin position="312"/>
        <end position="330"/>
    </location>
</feature>
<feature type="transmembrane region" description="Helical" evidence="6">
    <location>
        <begin position="132"/>
        <end position="153"/>
    </location>
</feature>
<comment type="subcellular location">
    <subcellularLocation>
        <location evidence="1">Cell membrane</location>
        <topology evidence="1">Multi-pass membrane protein</topology>
    </subcellularLocation>
</comment>
<feature type="transmembrane region" description="Helical" evidence="6">
    <location>
        <begin position="378"/>
        <end position="398"/>
    </location>
</feature>
<dbReference type="Gene3D" id="1.20.1250.20">
    <property type="entry name" value="MFS general substrate transporter like domains"/>
    <property type="match status" value="1"/>
</dbReference>
<feature type="domain" description="Major facilitator superfamily (MFS) profile" evidence="7">
    <location>
        <begin position="1"/>
        <end position="402"/>
    </location>
</feature>
<dbReference type="EMBL" id="JAAOIW010000004">
    <property type="protein sequence ID" value="NHN30457.1"/>
    <property type="molecule type" value="Genomic_DNA"/>
</dbReference>
<keyword evidence="2" id="KW-0813">Transport</keyword>
<evidence type="ECO:0000256" key="2">
    <source>
        <dbReference type="ARBA" id="ARBA00022448"/>
    </source>
</evidence>